<feature type="non-terminal residue" evidence="1">
    <location>
        <position position="343"/>
    </location>
</feature>
<comment type="caution">
    <text evidence="1">The sequence shown here is derived from an EMBL/GenBank/DDBJ whole genome shotgun (WGS) entry which is preliminary data.</text>
</comment>
<dbReference type="EMBL" id="LAZR01067419">
    <property type="protein sequence ID" value="KKK51621.1"/>
    <property type="molecule type" value="Genomic_DNA"/>
</dbReference>
<proteinExistence type="predicted"/>
<feature type="non-terminal residue" evidence="1">
    <location>
        <position position="1"/>
    </location>
</feature>
<organism evidence="1">
    <name type="scientific">marine sediment metagenome</name>
    <dbReference type="NCBI Taxonomy" id="412755"/>
    <lineage>
        <taxon>unclassified sequences</taxon>
        <taxon>metagenomes</taxon>
        <taxon>ecological metagenomes</taxon>
    </lineage>
</organism>
<reference evidence="1" key="1">
    <citation type="journal article" date="2015" name="Nature">
        <title>Complex archaea that bridge the gap between prokaryotes and eukaryotes.</title>
        <authorList>
            <person name="Spang A."/>
            <person name="Saw J.H."/>
            <person name="Jorgensen S.L."/>
            <person name="Zaremba-Niedzwiedzka K."/>
            <person name="Martijn J."/>
            <person name="Lind A.E."/>
            <person name="van Eijk R."/>
            <person name="Schleper C."/>
            <person name="Guy L."/>
            <person name="Ettema T.J."/>
        </authorList>
    </citation>
    <scope>NUCLEOTIDE SEQUENCE</scope>
</reference>
<name>A0A0F8YUE1_9ZZZZ</name>
<evidence type="ECO:0000313" key="1">
    <source>
        <dbReference type="EMBL" id="KKK51621.1"/>
    </source>
</evidence>
<dbReference type="AlphaFoldDB" id="A0A0F8YUE1"/>
<accession>A0A0F8YUE1</accession>
<protein>
    <recommendedName>
        <fullName evidence="2">Bacterial Ig-like domain-containing protein</fullName>
    </recommendedName>
</protein>
<sequence>DYTVIELSNNNWQITFDSSQLPNGYYDIRLTSTDLAGNSDSNIIQNIYFDNLYPQMTSIDEQIYVDNENIYNATIYDELYINDLEYMTVSAYDQLFDNFDWNSINTTLATQLGISDINMYYTNPLAWHNISIAGSMNYDQLVYEIIGYDNPINLNTQNIVGIQQLKIADYSVNDFTVLLDGTSILIRIGERYRYLLSPQFTKNISLQFYEFIPDNYMGLTFNTTTKKWDLTSAGVDYFNISQYLNLIEGDQFQFWFSAVDGLGNLLNSRKITGIYDNFIGQVPTDQDLFYFNLGTTSPPNQAGVLIFGSDIYTDSTIQIDTSSILPDILGETDIGKVLIYGSE</sequence>
<gene>
    <name evidence="1" type="ORF">LCGC14_3113120</name>
</gene>
<evidence type="ECO:0008006" key="2">
    <source>
        <dbReference type="Google" id="ProtNLM"/>
    </source>
</evidence>